<evidence type="ECO:0000256" key="1">
    <source>
        <dbReference type="ARBA" id="ARBA00004651"/>
    </source>
</evidence>
<feature type="transmembrane region" description="Helical" evidence="10">
    <location>
        <begin position="374"/>
        <end position="395"/>
    </location>
</feature>
<evidence type="ECO:0000313" key="14">
    <source>
        <dbReference type="EMBL" id="OFC69181.1"/>
    </source>
</evidence>
<evidence type="ECO:0000256" key="5">
    <source>
        <dbReference type="ARBA" id="ARBA00022741"/>
    </source>
</evidence>
<sequence length="700" mass="76408">MACLKTICDFHGITMIADAVLAGLPMQHEELSPSVMPRAASRVGLHCKIVKRPLTEINKSLLPVILVLEEQRSCVLVGLDTEKQIAEVVFPDSSETVEKVSLNELDTEFTGFVIFLRPDNKIGRPPTVAESDTETSWLWSAVSTAIPLYRDVLMASVFIGLLSLAMPLFVMNVYDRVVPNAAIETLWVLAIGAGLVLLAEFSLRMLRHFFVELAASRIDISLTANLMQKVLGFSFNVKPQSTGAFVSNLQSFEAIRGFTNSLTLVSLVDLPFAIFFIVIIALISGFLALPIIVGGLILLGFGLYAQRNMAKLATNASEASSARNGLVTESVKMFEDVKFFNAGHHIQRDWEIYSISLAKINAKLRLAGTSVTNAALWIQQSVGVAILVVGVFLMVDGELTQGGLIAAYLLSSRAMGPLSQAAGLLAQYHHAKVAYETLSELMEKEEESDGSRKWTQHTCIKGRFAFDNVSFAYPNQASHVISRLSLTIESGERVAILGNNGSGKTTIHKMLLHAYAPTSGIITLDNIDLQQYEPSTLRNQIGYVPQDINLFTGSLKDNITVFQEDYDEDFIWEILGACGLTDFVNHHPDGLNLSVGEGGCLLSGGKRQSVALARALIRRPAMYLMDEPTSAMDAAAEQKITQLLARETKGKTLILNTHRQSLLSLVDRIVVLDRGRIIADGPRDEIMLRLASALKGGANS</sequence>
<dbReference type="AlphaFoldDB" id="A0A1E7Z6X7"/>
<dbReference type="PANTHER" id="PTHR43394:SF1">
    <property type="entry name" value="ATP-BINDING CASSETTE SUB-FAMILY B MEMBER 10, MITOCHONDRIAL"/>
    <property type="match status" value="1"/>
</dbReference>
<dbReference type="SUPFAM" id="SSF52540">
    <property type="entry name" value="P-loop containing nucleoside triphosphate hydrolases"/>
    <property type="match status" value="1"/>
</dbReference>
<dbReference type="PROSITE" id="PS50990">
    <property type="entry name" value="PEPTIDASE_C39"/>
    <property type="match status" value="1"/>
</dbReference>
<dbReference type="OrthoDB" id="9806127at2"/>
<dbReference type="EMBL" id="MDHN01000041">
    <property type="protein sequence ID" value="OFC69181.1"/>
    <property type="molecule type" value="Genomic_DNA"/>
</dbReference>
<evidence type="ECO:0000256" key="6">
    <source>
        <dbReference type="ARBA" id="ARBA00022801"/>
    </source>
</evidence>
<dbReference type="InterPro" id="IPR003593">
    <property type="entry name" value="AAA+_ATPase"/>
</dbReference>
<feature type="domain" description="ABC transporter" evidence="11">
    <location>
        <begin position="464"/>
        <end position="699"/>
    </location>
</feature>
<evidence type="ECO:0000256" key="7">
    <source>
        <dbReference type="ARBA" id="ARBA00022840"/>
    </source>
</evidence>
<evidence type="ECO:0000256" key="2">
    <source>
        <dbReference type="ARBA" id="ARBA00022448"/>
    </source>
</evidence>
<feature type="domain" description="Peptidase C39" evidence="13">
    <location>
        <begin position="1"/>
        <end position="116"/>
    </location>
</feature>
<dbReference type="STRING" id="1656094.BFC18_20865"/>
<dbReference type="InterPro" id="IPR027417">
    <property type="entry name" value="P-loop_NTPase"/>
</dbReference>
<name>A0A1E7Z6X7_9ALTE</name>
<dbReference type="InterPro" id="IPR017750">
    <property type="entry name" value="ATPase_T1SS"/>
</dbReference>
<dbReference type="FunFam" id="3.40.50.300:FF:000299">
    <property type="entry name" value="ABC transporter ATP-binding protein/permease"/>
    <property type="match status" value="1"/>
</dbReference>
<accession>A0A1E7Z6X7</accession>
<dbReference type="InterPro" id="IPR003439">
    <property type="entry name" value="ABC_transporter-like_ATP-bd"/>
</dbReference>
<evidence type="ECO:0000256" key="8">
    <source>
        <dbReference type="ARBA" id="ARBA00022989"/>
    </source>
</evidence>
<keyword evidence="4 10" id="KW-0812">Transmembrane</keyword>
<feature type="transmembrane region" description="Helical" evidence="10">
    <location>
        <begin position="186"/>
        <end position="206"/>
    </location>
</feature>
<evidence type="ECO:0000259" key="12">
    <source>
        <dbReference type="PROSITE" id="PS50929"/>
    </source>
</evidence>
<protein>
    <submittedName>
        <fullName evidence="14">ABC transporter</fullName>
    </submittedName>
</protein>
<evidence type="ECO:0000256" key="10">
    <source>
        <dbReference type="SAM" id="Phobius"/>
    </source>
</evidence>
<evidence type="ECO:0000256" key="4">
    <source>
        <dbReference type="ARBA" id="ARBA00022692"/>
    </source>
</evidence>
<keyword evidence="15" id="KW-1185">Reference proteome</keyword>
<feature type="domain" description="ABC transmembrane type-1" evidence="12">
    <location>
        <begin position="152"/>
        <end position="430"/>
    </location>
</feature>
<dbReference type="GO" id="GO:0006508">
    <property type="term" value="P:proteolysis"/>
    <property type="evidence" value="ECO:0007669"/>
    <property type="project" value="InterPro"/>
</dbReference>
<dbReference type="Gene3D" id="3.40.50.300">
    <property type="entry name" value="P-loop containing nucleotide triphosphate hydrolases"/>
    <property type="match status" value="1"/>
</dbReference>
<dbReference type="Pfam" id="PF00005">
    <property type="entry name" value="ABC_tran"/>
    <property type="match status" value="1"/>
</dbReference>
<evidence type="ECO:0000256" key="3">
    <source>
        <dbReference type="ARBA" id="ARBA00022475"/>
    </source>
</evidence>
<dbReference type="InterPro" id="IPR039421">
    <property type="entry name" value="Type_1_exporter"/>
</dbReference>
<evidence type="ECO:0000259" key="13">
    <source>
        <dbReference type="PROSITE" id="PS50990"/>
    </source>
</evidence>
<dbReference type="PROSITE" id="PS50893">
    <property type="entry name" value="ABC_TRANSPORTER_2"/>
    <property type="match status" value="1"/>
</dbReference>
<dbReference type="GO" id="GO:0005886">
    <property type="term" value="C:plasma membrane"/>
    <property type="evidence" value="ECO:0007669"/>
    <property type="project" value="UniProtKB-SubCell"/>
</dbReference>
<comment type="subcellular location">
    <subcellularLocation>
        <location evidence="1">Cell membrane</location>
        <topology evidence="1">Multi-pass membrane protein</topology>
    </subcellularLocation>
</comment>
<organism evidence="14 15">
    <name type="scientific">Alteromonas confluentis</name>
    <dbReference type="NCBI Taxonomy" id="1656094"/>
    <lineage>
        <taxon>Bacteria</taxon>
        <taxon>Pseudomonadati</taxon>
        <taxon>Pseudomonadota</taxon>
        <taxon>Gammaproteobacteria</taxon>
        <taxon>Alteromonadales</taxon>
        <taxon>Alteromonadaceae</taxon>
        <taxon>Alteromonas/Salinimonas group</taxon>
        <taxon>Alteromonas</taxon>
    </lineage>
</organism>
<gene>
    <name evidence="14" type="ORF">BFC18_20865</name>
</gene>
<evidence type="ECO:0000313" key="15">
    <source>
        <dbReference type="Proteomes" id="UP000175691"/>
    </source>
</evidence>
<dbReference type="Proteomes" id="UP000175691">
    <property type="component" value="Unassembled WGS sequence"/>
</dbReference>
<dbReference type="InterPro" id="IPR036640">
    <property type="entry name" value="ABC1_TM_sf"/>
</dbReference>
<feature type="transmembrane region" description="Helical" evidence="10">
    <location>
        <begin position="272"/>
        <end position="305"/>
    </location>
</feature>
<proteinExistence type="predicted"/>
<dbReference type="Gene3D" id="1.20.1560.10">
    <property type="entry name" value="ABC transporter type 1, transmembrane domain"/>
    <property type="match status" value="1"/>
</dbReference>
<keyword evidence="6" id="KW-0378">Hydrolase</keyword>
<dbReference type="Pfam" id="PF00664">
    <property type="entry name" value="ABC_membrane"/>
    <property type="match status" value="1"/>
</dbReference>
<dbReference type="SMART" id="SM00382">
    <property type="entry name" value="AAA"/>
    <property type="match status" value="1"/>
</dbReference>
<keyword evidence="3" id="KW-1003">Cell membrane</keyword>
<reference evidence="14 15" key="1">
    <citation type="submission" date="2016-08" db="EMBL/GenBank/DDBJ databases">
        <authorList>
            <person name="Seilhamer J.J."/>
        </authorList>
    </citation>
    <scope>NUCLEOTIDE SEQUENCE [LARGE SCALE GENOMIC DNA]</scope>
    <source>
        <strain evidence="14 15">KCTC 42603</strain>
    </source>
</reference>
<dbReference type="GO" id="GO:0015421">
    <property type="term" value="F:ABC-type oligopeptide transporter activity"/>
    <property type="evidence" value="ECO:0007669"/>
    <property type="project" value="TreeGrafter"/>
</dbReference>
<evidence type="ECO:0000256" key="9">
    <source>
        <dbReference type="ARBA" id="ARBA00023136"/>
    </source>
</evidence>
<dbReference type="InterPro" id="IPR011527">
    <property type="entry name" value="ABC1_TM_dom"/>
</dbReference>
<keyword evidence="8 10" id="KW-1133">Transmembrane helix</keyword>
<dbReference type="PANTHER" id="PTHR43394">
    <property type="entry name" value="ATP-DEPENDENT PERMEASE MDL1, MITOCHONDRIAL"/>
    <property type="match status" value="1"/>
</dbReference>
<dbReference type="Gene3D" id="3.90.70.10">
    <property type="entry name" value="Cysteine proteinases"/>
    <property type="match status" value="1"/>
</dbReference>
<keyword evidence="5" id="KW-0547">Nucleotide-binding</keyword>
<dbReference type="Pfam" id="PF03412">
    <property type="entry name" value="Peptidase_C39"/>
    <property type="match status" value="1"/>
</dbReference>
<dbReference type="GO" id="GO:0016887">
    <property type="term" value="F:ATP hydrolysis activity"/>
    <property type="evidence" value="ECO:0007669"/>
    <property type="project" value="InterPro"/>
</dbReference>
<dbReference type="NCBIfam" id="TIGR03375">
    <property type="entry name" value="type_I_sec_LssB"/>
    <property type="match status" value="1"/>
</dbReference>
<dbReference type="InterPro" id="IPR005074">
    <property type="entry name" value="Peptidase_C39"/>
</dbReference>
<dbReference type="GO" id="GO:0008233">
    <property type="term" value="F:peptidase activity"/>
    <property type="evidence" value="ECO:0007669"/>
    <property type="project" value="InterPro"/>
</dbReference>
<dbReference type="SUPFAM" id="SSF90123">
    <property type="entry name" value="ABC transporter transmembrane region"/>
    <property type="match status" value="1"/>
</dbReference>
<dbReference type="PROSITE" id="PS50929">
    <property type="entry name" value="ABC_TM1F"/>
    <property type="match status" value="1"/>
</dbReference>
<keyword evidence="2" id="KW-0813">Transport</keyword>
<keyword evidence="9 10" id="KW-0472">Membrane</keyword>
<comment type="caution">
    <text evidence="14">The sequence shown here is derived from an EMBL/GenBank/DDBJ whole genome shotgun (WGS) entry which is preliminary data.</text>
</comment>
<feature type="transmembrane region" description="Helical" evidence="10">
    <location>
        <begin position="152"/>
        <end position="174"/>
    </location>
</feature>
<dbReference type="GO" id="GO:0005524">
    <property type="term" value="F:ATP binding"/>
    <property type="evidence" value="ECO:0007669"/>
    <property type="project" value="UniProtKB-KW"/>
</dbReference>
<keyword evidence="7" id="KW-0067">ATP-binding</keyword>
<dbReference type="CDD" id="cd18587">
    <property type="entry name" value="ABC_6TM_LapB_like"/>
    <property type="match status" value="1"/>
</dbReference>
<evidence type="ECO:0000259" key="11">
    <source>
        <dbReference type="PROSITE" id="PS50893"/>
    </source>
</evidence>